<feature type="compositionally biased region" description="Polar residues" evidence="1">
    <location>
        <begin position="275"/>
        <end position="285"/>
    </location>
</feature>
<feature type="compositionally biased region" description="Basic and acidic residues" evidence="1">
    <location>
        <begin position="38"/>
        <end position="49"/>
    </location>
</feature>
<feature type="region of interest" description="Disordered" evidence="1">
    <location>
        <begin position="1"/>
        <end position="182"/>
    </location>
</feature>
<feature type="region of interest" description="Disordered" evidence="1">
    <location>
        <begin position="264"/>
        <end position="344"/>
    </location>
</feature>
<keyword evidence="3" id="KW-1185">Reference proteome</keyword>
<feature type="compositionally biased region" description="Basic and acidic residues" evidence="1">
    <location>
        <begin position="317"/>
        <end position="335"/>
    </location>
</feature>
<dbReference type="PANTHER" id="PTHR37187:SF19">
    <property type="entry name" value="(RAPE) HYPOTHETICAL PROTEIN"/>
    <property type="match status" value="1"/>
</dbReference>
<organism evidence="2 3">
    <name type="scientific">Salix purpurea</name>
    <name type="common">Purple osier willow</name>
    <dbReference type="NCBI Taxonomy" id="77065"/>
    <lineage>
        <taxon>Eukaryota</taxon>
        <taxon>Viridiplantae</taxon>
        <taxon>Streptophyta</taxon>
        <taxon>Embryophyta</taxon>
        <taxon>Tracheophyta</taxon>
        <taxon>Spermatophyta</taxon>
        <taxon>Magnoliopsida</taxon>
        <taxon>eudicotyledons</taxon>
        <taxon>Gunneridae</taxon>
        <taxon>Pentapetalae</taxon>
        <taxon>rosids</taxon>
        <taxon>fabids</taxon>
        <taxon>Malpighiales</taxon>
        <taxon>Salicaceae</taxon>
        <taxon>Saliceae</taxon>
        <taxon>Salix</taxon>
    </lineage>
</organism>
<feature type="compositionally biased region" description="Basic and acidic residues" evidence="1">
    <location>
        <begin position="136"/>
        <end position="172"/>
    </location>
</feature>
<reference evidence="2" key="1">
    <citation type="submission" date="2022-11" db="EMBL/GenBank/DDBJ databases">
        <authorList>
            <person name="Hyden B.L."/>
            <person name="Feng K."/>
            <person name="Yates T."/>
            <person name="Jawdy S."/>
            <person name="Smart L.B."/>
            <person name="Muchero W."/>
        </authorList>
    </citation>
    <scope>NUCLEOTIDE SEQUENCE</scope>
    <source>
        <tissue evidence="2">Shoot tip</tissue>
    </source>
</reference>
<dbReference type="OrthoDB" id="1930727at2759"/>
<accession>A0A9Q1A0V4</accession>
<dbReference type="EMBL" id="JAPFFK010000007">
    <property type="protein sequence ID" value="KAJ6754170.1"/>
    <property type="molecule type" value="Genomic_DNA"/>
</dbReference>
<dbReference type="AlphaFoldDB" id="A0A9Q1A0V4"/>
<feature type="compositionally biased region" description="Basic residues" evidence="1">
    <location>
        <begin position="1"/>
        <end position="14"/>
    </location>
</feature>
<dbReference type="Proteomes" id="UP001151532">
    <property type="component" value="Chromosome 16"/>
</dbReference>
<feature type="compositionally biased region" description="Polar residues" evidence="1">
    <location>
        <begin position="19"/>
        <end position="34"/>
    </location>
</feature>
<name>A0A9Q1A0V4_SALPP</name>
<reference evidence="2" key="2">
    <citation type="journal article" date="2023" name="Int. J. Mol. Sci.">
        <title>De Novo Assembly and Annotation of 11 Diverse Shrub Willow (Salix) Genomes Reveals Novel Gene Organization in Sex-Linked Regions.</title>
        <authorList>
            <person name="Hyden B."/>
            <person name="Feng K."/>
            <person name="Yates T.B."/>
            <person name="Jawdy S."/>
            <person name="Cereghino C."/>
            <person name="Smart L.B."/>
            <person name="Muchero W."/>
        </authorList>
    </citation>
    <scope>NUCLEOTIDE SEQUENCE</scope>
    <source>
        <tissue evidence="2">Shoot tip</tissue>
    </source>
</reference>
<gene>
    <name evidence="2" type="ORF">OIU79_026908</name>
</gene>
<proteinExistence type="predicted"/>
<feature type="compositionally biased region" description="Basic and acidic residues" evidence="1">
    <location>
        <begin position="102"/>
        <end position="124"/>
    </location>
</feature>
<protein>
    <submittedName>
        <fullName evidence="2">Uncharacterized protein</fullName>
    </submittedName>
</protein>
<dbReference type="PANTHER" id="PTHR37187">
    <property type="entry name" value="EXPRESSED PROTEIN"/>
    <property type="match status" value="1"/>
</dbReference>
<evidence type="ECO:0000313" key="2">
    <source>
        <dbReference type="EMBL" id="KAJ6754170.1"/>
    </source>
</evidence>
<comment type="caution">
    <text evidence="2">The sequence shown here is derived from an EMBL/GenBank/DDBJ whole genome shotgun (WGS) entry which is preliminary data.</text>
</comment>
<evidence type="ECO:0000256" key="1">
    <source>
        <dbReference type="SAM" id="MobiDB-lite"/>
    </source>
</evidence>
<evidence type="ECO:0000313" key="3">
    <source>
        <dbReference type="Proteomes" id="UP001151532"/>
    </source>
</evidence>
<feature type="compositionally biased region" description="Basic and acidic residues" evidence="1">
    <location>
        <begin position="290"/>
        <end position="302"/>
    </location>
</feature>
<sequence length="344" mass="37051">MPPGSRKRKAAKKKREQEASNNSSISTNNPQAIVSGNDDPKSHDERESDSGEAGSPLSQDQHHHQHPFNEGNGESEKGGPSPSNSLADQNKPMEVVIGDAEGSQKVDSEDNIVVKESHDEDDRSSSSSGFNNESQAFEKKSKEANGEEKEIGSFSEEVKQIPENGKPVKEANRNSVLETASADLVNPAVPISEKAKFAIEIAQVENPEVLEVVESGSEEGEDKLLPISNKVAEGSPAIVVPKKNEDKVFHISDVNVRESANVVGSSAHGNLGKTLVSSVSNSAETGNGVEKNKDTDARESTENKPLLASAPRGPIDNFRRKHEEADMDWESEKDLVCTSLRPES</sequence>